<proteinExistence type="predicted"/>
<evidence type="ECO:0000313" key="2">
    <source>
        <dbReference type="Proteomes" id="UP000203816"/>
    </source>
</evidence>
<keyword evidence="2" id="KW-1185">Reference proteome</keyword>
<dbReference type="KEGG" id="vg:29059336"/>
<protein>
    <submittedName>
        <fullName evidence="1">Uncharacterized protein</fullName>
    </submittedName>
</protein>
<reference evidence="1 2" key="1">
    <citation type="submission" date="2016-04" db="EMBL/GenBank/DDBJ databases">
        <title>Comparative genomics of Morganella phages MP1 and MP2 define new clades among the T4 and T7-like Viruses.</title>
        <authorList>
            <person name="Pinto G."/>
            <person name="Oliveira A."/>
            <person name="Malgorzata L."/>
            <person name="Kropinski A."/>
            <person name="Azeredo J."/>
        </authorList>
    </citation>
    <scope>NUCLEOTIDE SEQUENCE [LARGE SCALE GENOMIC DNA]</scope>
</reference>
<name>A0A192YCF6_9CAUD</name>
<accession>A0A192YCF6</accession>
<dbReference type="EMBL" id="KX078569">
    <property type="protein sequence ID" value="ANM46556.1"/>
    <property type="molecule type" value="Genomic_DNA"/>
</dbReference>
<organism evidence="1 2">
    <name type="scientific">Morganella phage vB_MmoM_MP1</name>
    <dbReference type="NCBI Taxonomy" id="1852628"/>
    <lineage>
        <taxon>Viruses</taxon>
        <taxon>Duplodnaviria</taxon>
        <taxon>Heunggongvirae</taxon>
        <taxon>Uroviricota</taxon>
        <taxon>Caudoviricetes</taxon>
        <taxon>Pantevenvirales</taxon>
        <taxon>Straboviridae</taxon>
        <taxon>Gualtarvirus</taxon>
        <taxon>Gualtarvirus mp1</taxon>
    </lineage>
</organism>
<sequence>MIYLVIITLCVLLMFIFITEKSRMYLGEVIFTTFYVWLIMQMNVDVRDLSVLKGSLIMFAAIVQFGCLTNDCAITSKIYNEFKKSNEIRKNKKQKPTDIDSFVEKCRGKK</sequence>
<evidence type="ECO:0000313" key="1">
    <source>
        <dbReference type="EMBL" id="ANM46556.1"/>
    </source>
</evidence>
<gene>
    <name evidence="1" type="ORF">MP1_gp0110</name>
</gene>
<dbReference type="RefSeq" id="YP_009279968.1">
    <property type="nucleotide sequence ID" value="NC_031020.1"/>
</dbReference>
<dbReference type="Proteomes" id="UP000203816">
    <property type="component" value="Segment"/>
</dbReference>
<dbReference type="GeneID" id="29059336"/>